<proteinExistence type="predicted"/>
<evidence type="ECO:0000313" key="2">
    <source>
        <dbReference type="WBParaSite" id="L893_g8972.t1"/>
    </source>
</evidence>
<evidence type="ECO:0000313" key="1">
    <source>
        <dbReference type="Proteomes" id="UP000095287"/>
    </source>
</evidence>
<dbReference type="WBParaSite" id="L893_g8972.t1">
    <property type="protein sequence ID" value="L893_g8972.t1"/>
    <property type="gene ID" value="L893_g8972"/>
</dbReference>
<keyword evidence="1" id="KW-1185">Reference proteome</keyword>
<protein>
    <submittedName>
        <fullName evidence="2">Zf-RVT domain-containing protein</fullName>
    </submittedName>
</protein>
<reference evidence="2" key="1">
    <citation type="submission" date="2016-11" db="UniProtKB">
        <authorList>
            <consortium name="WormBaseParasite"/>
        </authorList>
    </citation>
    <scope>IDENTIFICATION</scope>
</reference>
<name>A0A1I8AUB3_9BILA</name>
<dbReference type="AlphaFoldDB" id="A0A1I8AUB3"/>
<accession>A0A1I8AUB3</accession>
<dbReference type="Proteomes" id="UP000095287">
    <property type="component" value="Unplaced"/>
</dbReference>
<sequence>MSSIVEISGGICLRCAILDETLSAIHFVQLVHLFSTLSLYEDQKGRIKQIAWQRSSRNSVYNYGISSSKLHQLSFTIRTSNNCADLSVCQSLQPHFYGLSTLRPEHPPHLSLFTKDNIQCPPLIQLSLAVITGRRLLLVTSLLSNVMCPNDEFPSDRRHPNWKTYSWKDVPRACTYCRIDLLRPGSGA</sequence>
<organism evidence="1 2">
    <name type="scientific">Steinernema glaseri</name>
    <dbReference type="NCBI Taxonomy" id="37863"/>
    <lineage>
        <taxon>Eukaryota</taxon>
        <taxon>Metazoa</taxon>
        <taxon>Ecdysozoa</taxon>
        <taxon>Nematoda</taxon>
        <taxon>Chromadorea</taxon>
        <taxon>Rhabditida</taxon>
        <taxon>Tylenchina</taxon>
        <taxon>Panagrolaimomorpha</taxon>
        <taxon>Strongyloidoidea</taxon>
        <taxon>Steinernematidae</taxon>
        <taxon>Steinernema</taxon>
    </lineage>
</organism>